<dbReference type="Proteomes" id="UP000075883">
    <property type="component" value="Unassembled WGS sequence"/>
</dbReference>
<dbReference type="VEuPathDB" id="VectorBase:ACUA014858"/>
<protein>
    <submittedName>
        <fullName evidence="1">Uncharacterized protein</fullName>
    </submittedName>
</protein>
<sequence>MRLEASKRMRLVPKGYIRPSDTQQKIGPPTQLFRSTPIKKPPIQPNCVGAQQQTQNERNLMDNRLPTQIQRVVLDTQNPIVEDFPQYQQDEQDPLAVHSSEQLRIVKEDLDPLEVPDVPEEYKAIVKVEPDLLELRLSEQWQQMIKAEQDPLEVHPLPEPIVIKKEYDDGQEVIPSLDAELRCWATTHQIPPAAFDALLVLLRGTKNFELSAVSKP</sequence>
<evidence type="ECO:0000313" key="2">
    <source>
        <dbReference type="Proteomes" id="UP000075883"/>
    </source>
</evidence>
<reference evidence="2" key="1">
    <citation type="submission" date="2013-09" db="EMBL/GenBank/DDBJ databases">
        <title>The Genome Sequence of Anopheles culicifacies species A.</title>
        <authorList>
            <consortium name="The Broad Institute Genomics Platform"/>
            <person name="Neafsey D.E."/>
            <person name="Besansky N."/>
            <person name="Howell P."/>
            <person name="Walton C."/>
            <person name="Young S.K."/>
            <person name="Zeng Q."/>
            <person name="Gargeya S."/>
            <person name="Fitzgerald M."/>
            <person name="Haas B."/>
            <person name="Abouelleil A."/>
            <person name="Allen A.W."/>
            <person name="Alvarado L."/>
            <person name="Arachchi H.M."/>
            <person name="Berlin A.M."/>
            <person name="Chapman S.B."/>
            <person name="Gainer-Dewar J."/>
            <person name="Goldberg J."/>
            <person name="Griggs A."/>
            <person name="Gujja S."/>
            <person name="Hansen M."/>
            <person name="Howarth C."/>
            <person name="Imamovic A."/>
            <person name="Ireland A."/>
            <person name="Larimer J."/>
            <person name="McCowan C."/>
            <person name="Murphy C."/>
            <person name="Pearson M."/>
            <person name="Poon T.W."/>
            <person name="Priest M."/>
            <person name="Roberts A."/>
            <person name="Saif S."/>
            <person name="Shea T."/>
            <person name="Sisk P."/>
            <person name="Sykes S."/>
            <person name="Wortman J."/>
            <person name="Nusbaum C."/>
            <person name="Birren B."/>
        </authorList>
    </citation>
    <scope>NUCLEOTIDE SEQUENCE [LARGE SCALE GENOMIC DNA]</scope>
    <source>
        <strain evidence="2">A-37</strain>
    </source>
</reference>
<evidence type="ECO:0000313" key="1">
    <source>
        <dbReference type="EnsemblMetazoa" id="ACUA014858-PA"/>
    </source>
</evidence>
<organism evidence="1 2">
    <name type="scientific">Anopheles culicifacies</name>
    <dbReference type="NCBI Taxonomy" id="139723"/>
    <lineage>
        <taxon>Eukaryota</taxon>
        <taxon>Metazoa</taxon>
        <taxon>Ecdysozoa</taxon>
        <taxon>Arthropoda</taxon>
        <taxon>Hexapoda</taxon>
        <taxon>Insecta</taxon>
        <taxon>Pterygota</taxon>
        <taxon>Neoptera</taxon>
        <taxon>Endopterygota</taxon>
        <taxon>Diptera</taxon>
        <taxon>Nematocera</taxon>
        <taxon>Culicoidea</taxon>
        <taxon>Culicidae</taxon>
        <taxon>Anophelinae</taxon>
        <taxon>Anopheles</taxon>
        <taxon>culicifacies species complex</taxon>
    </lineage>
</organism>
<accession>A0A182MCE3</accession>
<keyword evidence="2" id="KW-1185">Reference proteome</keyword>
<dbReference type="EnsemblMetazoa" id="ACUA014858-RA">
    <property type="protein sequence ID" value="ACUA014858-PA"/>
    <property type="gene ID" value="ACUA014858"/>
</dbReference>
<dbReference type="AlphaFoldDB" id="A0A182MCE3"/>
<name>A0A182MCE3_9DIPT</name>
<reference evidence="1" key="2">
    <citation type="submission" date="2020-05" db="UniProtKB">
        <authorList>
            <consortium name="EnsemblMetazoa"/>
        </authorList>
    </citation>
    <scope>IDENTIFICATION</scope>
    <source>
        <strain evidence="1">A-37</strain>
    </source>
</reference>
<proteinExistence type="predicted"/>
<dbReference type="EMBL" id="AXCM01005597">
    <property type="status" value="NOT_ANNOTATED_CDS"/>
    <property type="molecule type" value="Genomic_DNA"/>
</dbReference>